<comment type="caution">
    <text evidence="7">The sequence shown here is derived from an EMBL/GenBank/DDBJ whole genome shotgun (WGS) entry which is preliminary data.</text>
</comment>
<dbReference type="InterPro" id="IPR039241">
    <property type="entry name" value="Rrp9-like"/>
</dbReference>
<reference evidence="7" key="1">
    <citation type="submission" date="2023-10" db="EMBL/GenBank/DDBJ databases">
        <authorList>
            <person name="Hackl T."/>
        </authorList>
    </citation>
    <scope>NUCLEOTIDE SEQUENCE</scope>
</reference>
<dbReference type="AlphaFoldDB" id="A0AAI8VMR9"/>
<feature type="compositionally biased region" description="Polar residues" evidence="6">
    <location>
        <begin position="1"/>
        <end position="10"/>
    </location>
</feature>
<evidence type="ECO:0000256" key="6">
    <source>
        <dbReference type="SAM" id="MobiDB-lite"/>
    </source>
</evidence>
<dbReference type="InterPro" id="IPR015943">
    <property type="entry name" value="WD40/YVTN_repeat-like_dom_sf"/>
</dbReference>
<keyword evidence="8" id="KW-1185">Reference proteome</keyword>
<keyword evidence="4" id="KW-0539">Nucleus</keyword>
<dbReference type="PROSITE" id="PS50082">
    <property type="entry name" value="WD_REPEATS_2"/>
    <property type="match status" value="3"/>
</dbReference>
<feature type="region of interest" description="Disordered" evidence="6">
    <location>
        <begin position="481"/>
        <end position="515"/>
    </location>
</feature>
<feature type="region of interest" description="Disordered" evidence="6">
    <location>
        <begin position="190"/>
        <end position="224"/>
    </location>
</feature>
<dbReference type="GO" id="GO:0032040">
    <property type="term" value="C:small-subunit processome"/>
    <property type="evidence" value="ECO:0007669"/>
    <property type="project" value="TreeGrafter"/>
</dbReference>
<dbReference type="InterPro" id="IPR036322">
    <property type="entry name" value="WD40_repeat_dom_sf"/>
</dbReference>
<accession>A0AAI8VMR9</accession>
<feature type="compositionally biased region" description="Basic residues" evidence="6">
    <location>
        <begin position="192"/>
        <end position="212"/>
    </location>
</feature>
<gene>
    <name evidence="7" type="ORF">KHLLAP_LOCUS8243</name>
</gene>
<protein>
    <submittedName>
        <fullName evidence="7">Uu.00g089610.m01.CDS01</fullName>
    </submittedName>
</protein>
<organism evidence="7 8">
    <name type="scientific">Anthostomella pinea</name>
    <dbReference type="NCBI Taxonomy" id="933095"/>
    <lineage>
        <taxon>Eukaryota</taxon>
        <taxon>Fungi</taxon>
        <taxon>Dikarya</taxon>
        <taxon>Ascomycota</taxon>
        <taxon>Pezizomycotina</taxon>
        <taxon>Sordariomycetes</taxon>
        <taxon>Xylariomycetidae</taxon>
        <taxon>Xylariales</taxon>
        <taxon>Xylariaceae</taxon>
        <taxon>Anthostomella</taxon>
    </lineage>
</organism>
<feature type="repeat" description="WD" evidence="5">
    <location>
        <begin position="444"/>
        <end position="478"/>
    </location>
</feature>
<feature type="repeat" description="WD" evidence="5">
    <location>
        <begin position="310"/>
        <end position="343"/>
    </location>
</feature>
<evidence type="ECO:0000256" key="2">
    <source>
        <dbReference type="ARBA" id="ARBA00022574"/>
    </source>
</evidence>
<feature type="compositionally biased region" description="Basic and acidic residues" evidence="6">
    <location>
        <begin position="78"/>
        <end position="88"/>
    </location>
</feature>
<dbReference type="Gene3D" id="2.130.10.10">
    <property type="entry name" value="YVTN repeat-like/Quinoprotein amine dehydrogenase"/>
    <property type="match status" value="1"/>
</dbReference>
<dbReference type="PANTHER" id="PTHR19865">
    <property type="entry name" value="U3 SMALL NUCLEOLAR RNA INTERACTING PROTEIN 2"/>
    <property type="match status" value="1"/>
</dbReference>
<dbReference type="SMART" id="SM00320">
    <property type="entry name" value="WD40"/>
    <property type="match status" value="5"/>
</dbReference>
<dbReference type="SUPFAM" id="SSF50978">
    <property type="entry name" value="WD40 repeat-like"/>
    <property type="match status" value="1"/>
</dbReference>
<dbReference type="Pfam" id="PF00400">
    <property type="entry name" value="WD40"/>
    <property type="match status" value="4"/>
</dbReference>
<dbReference type="PANTHER" id="PTHR19865:SF0">
    <property type="entry name" value="U3 SMALL NUCLEOLAR RNA-INTERACTING PROTEIN 2"/>
    <property type="match status" value="1"/>
</dbReference>
<feature type="repeat" description="WD" evidence="5">
    <location>
        <begin position="266"/>
        <end position="307"/>
    </location>
</feature>
<feature type="compositionally biased region" description="Basic and acidic residues" evidence="6">
    <location>
        <begin position="213"/>
        <end position="224"/>
    </location>
</feature>
<dbReference type="Proteomes" id="UP001295740">
    <property type="component" value="Unassembled WGS sequence"/>
</dbReference>
<proteinExistence type="predicted"/>
<sequence>MSSLSFFTTGTKRKRAPTDGARAPKQKRTAFKTAQRPSKPQSAPKRQVERDDDDSISGSDSDSGDGGEDAGLSGSGSDSEHEGETAAEKRLRMAENYLARVKDEVEETVGFDAEEIDRENIAQRLALDVSENKGKVYKRIAATLPLPRASKTFVRNNTQTTTAVAIGSPFIYSAHKGCQLIKWDYPTPYKQTTKKKPKRTAPAKKRPVKVAHWKGDSRKSKDKDYKGHVGGDILCVAVSHDGIVVTGGSDRRIVVWDESLKPIHFFRDHRDAVTGLAFRRGSNQLYSASKDRSVKVFQVDREQKAYVETLYGHGDHVVDIDALTQERCISVGSRDRTCRLWKVVEETQLLFRGGGGPKKLSKPDVDPKSLAHEGSLDRVAQIDDTFFVTGADNGSISLWTTQRKRPLSVVYQAHGLEPPLQPTDISPETDPKEAYIPPAQPLPITALRTVPLSDLVLSGSWDGFVRVWRFDEAKKTLEPVGILGNPSDSPADLQANGASAEAAETRPDGETDDISQPWLIKGVINDIAVMERGERGKDGLSVVCAVGKELRLGRWKNIKGGKNGLVVFEIPRATNEPLQNGTEDGDVAMKNGA</sequence>
<evidence type="ECO:0000313" key="8">
    <source>
        <dbReference type="Proteomes" id="UP001295740"/>
    </source>
</evidence>
<dbReference type="InterPro" id="IPR001680">
    <property type="entry name" value="WD40_rpt"/>
</dbReference>
<comment type="subcellular location">
    <subcellularLocation>
        <location evidence="1">Nucleus</location>
    </subcellularLocation>
</comment>
<evidence type="ECO:0000313" key="7">
    <source>
        <dbReference type="EMBL" id="CAJ2507775.1"/>
    </source>
</evidence>
<evidence type="ECO:0000256" key="3">
    <source>
        <dbReference type="ARBA" id="ARBA00022737"/>
    </source>
</evidence>
<evidence type="ECO:0000256" key="5">
    <source>
        <dbReference type="PROSITE-ProRule" id="PRU00221"/>
    </source>
</evidence>
<dbReference type="GO" id="GO:0034511">
    <property type="term" value="F:U3 snoRNA binding"/>
    <property type="evidence" value="ECO:0007669"/>
    <property type="project" value="InterPro"/>
</dbReference>
<evidence type="ECO:0000256" key="4">
    <source>
        <dbReference type="ARBA" id="ARBA00023242"/>
    </source>
</evidence>
<keyword evidence="3" id="KW-0677">Repeat</keyword>
<dbReference type="EMBL" id="CAUWAG010000010">
    <property type="protein sequence ID" value="CAJ2507775.1"/>
    <property type="molecule type" value="Genomic_DNA"/>
</dbReference>
<evidence type="ECO:0000256" key="1">
    <source>
        <dbReference type="ARBA" id="ARBA00004123"/>
    </source>
</evidence>
<name>A0AAI8VMR9_9PEZI</name>
<keyword evidence="2 5" id="KW-0853">WD repeat</keyword>
<feature type="region of interest" description="Disordered" evidence="6">
    <location>
        <begin position="1"/>
        <end position="88"/>
    </location>
</feature>